<accession>A0A4U0H8W0</accession>
<evidence type="ECO:0000313" key="2">
    <source>
        <dbReference type="Proteomes" id="UP000309872"/>
    </source>
</evidence>
<keyword evidence="2" id="KW-1185">Reference proteome</keyword>
<reference evidence="1 2" key="1">
    <citation type="submission" date="2019-04" db="EMBL/GenBank/DDBJ databases">
        <title>Sphingobacterium olei sp. nov., isolated from oil-contaminated soil.</title>
        <authorList>
            <person name="Liu B."/>
        </authorList>
    </citation>
    <scope>NUCLEOTIDE SEQUENCE [LARGE SCALE GENOMIC DNA]</scope>
    <source>
        <strain evidence="1 2">Y3L14</strain>
    </source>
</reference>
<dbReference type="RefSeq" id="WP_136819131.1">
    <property type="nucleotide sequence ID" value="NZ_BMJX01000001.1"/>
</dbReference>
<sequence length="201" mass="22839">MDRPLYISHYSKIENGRISVDGNAIFHTDEAQFFAFIKQAFKNQQIDYSKFYKMDNLSKLAFLAAEVLLNEEEDKEDIALVLSNKSASLDTDVKYQGSIQDAANFFPSPAVFVYTLANICGGEIGIRHGMKSEHVFFVSDEFDAVTIFNYATYLIKSLKAKKVLCGWVELFEENYKAVLYLVEERGTALHTTDTINKLVKN</sequence>
<comment type="caution">
    <text evidence="1">The sequence shown here is derived from an EMBL/GenBank/DDBJ whole genome shotgun (WGS) entry which is preliminary data.</text>
</comment>
<dbReference type="AlphaFoldDB" id="A0A4U0H8W0"/>
<protein>
    <submittedName>
        <fullName evidence="1">3-oxoacyl-ACP synthase</fullName>
    </submittedName>
</protein>
<dbReference type="OrthoDB" id="1071350at2"/>
<evidence type="ECO:0000313" key="1">
    <source>
        <dbReference type="EMBL" id="TJY68261.1"/>
    </source>
</evidence>
<gene>
    <name evidence="1" type="ORF">FAZ19_03115</name>
</gene>
<dbReference type="Proteomes" id="UP000309872">
    <property type="component" value="Unassembled WGS sequence"/>
</dbReference>
<name>A0A4U0H8W0_9SPHI</name>
<organism evidence="1 2">
    <name type="scientific">Sphingobacterium alkalisoli</name>
    <dbReference type="NCBI Taxonomy" id="1874115"/>
    <lineage>
        <taxon>Bacteria</taxon>
        <taxon>Pseudomonadati</taxon>
        <taxon>Bacteroidota</taxon>
        <taxon>Sphingobacteriia</taxon>
        <taxon>Sphingobacteriales</taxon>
        <taxon>Sphingobacteriaceae</taxon>
        <taxon>Sphingobacterium</taxon>
    </lineage>
</organism>
<dbReference type="EMBL" id="SUKA01000001">
    <property type="protein sequence ID" value="TJY68261.1"/>
    <property type="molecule type" value="Genomic_DNA"/>
</dbReference>
<proteinExistence type="predicted"/>